<dbReference type="GO" id="GO:0006865">
    <property type="term" value="P:amino acid transport"/>
    <property type="evidence" value="ECO:0007669"/>
    <property type="project" value="TreeGrafter"/>
</dbReference>
<comment type="caution">
    <text evidence="6">The sequence shown here is derived from an EMBL/GenBank/DDBJ whole genome shotgun (WGS) entry which is preliminary data.</text>
</comment>
<organism evidence="6 7">
    <name type="scientific">Candidatus Dechloromonas phosphorivorans</name>
    <dbReference type="NCBI Taxonomy" id="2899244"/>
    <lineage>
        <taxon>Bacteria</taxon>
        <taxon>Pseudomonadati</taxon>
        <taxon>Pseudomonadota</taxon>
        <taxon>Betaproteobacteria</taxon>
        <taxon>Rhodocyclales</taxon>
        <taxon>Azonexaceae</taxon>
        <taxon>Dechloromonas</taxon>
    </lineage>
</organism>
<evidence type="ECO:0000256" key="4">
    <source>
        <dbReference type="SAM" id="SignalP"/>
    </source>
</evidence>
<dbReference type="InterPro" id="IPR051455">
    <property type="entry name" value="Bact_solute-bind_prot3"/>
</dbReference>
<accession>A0A9D7LQX7</accession>
<evidence type="ECO:0000256" key="1">
    <source>
        <dbReference type="ARBA" id="ARBA00010333"/>
    </source>
</evidence>
<feature type="domain" description="Solute-binding protein family 3/N-terminal" evidence="5">
    <location>
        <begin position="36"/>
        <end position="268"/>
    </location>
</feature>
<evidence type="ECO:0000256" key="2">
    <source>
        <dbReference type="ARBA" id="ARBA00022448"/>
    </source>
</evidence>
<dbReference type="Gene3D" id="3.40.190.10">
    <property type="entry name" value="Periplasmic binding protein-like II"/>
    <property type="match status" value="2"/>
</dbReference>
<dbReference type="PANTHER" id="PTHR30085:SF2">
    <property type="entry name" value="GLUTAMATE_ASPARTATE IMPORT SOLUTE-BINDING PROTEIN"/>
    <property type="match status" value="1"/>
</dbReference>
<dbReference type="SUPFAM" id="SSF53850">
    <property type="entry name" value="Periplasmic binding protein-like II"/>
    <property type="match status" value="1"/>
</dbReference>
<protein>
    <submittedName>
        <fullName evidence="6">Amino acid ABC transporter substrate-binding protein</fullName>
    </submittedName>
</protein>
<keyword evidence="2" id="KW-0813">Transport</keyword>
<dbReference type="PANTHER" id="PTHR30085">
    <property type="entry name" value="AMINO ACID ABC TRANSPORTER PERMEASE"/>
    <property type="match status" value="1"/>
</dbReference>
<feature type="signal peptide" evidence="4">
    <location>
        <begin position="1"/>
        <end position="21"/>
    </location>
</feature>
<dbReference type="SMART" id="SM00062">
    <property type="entry name" value="PBPb"/>
    <property type="match status" value="1"/>
</dbReference>
<dbReference type="CDD" id="cd13688">
    <property type="entry name" value="PBP2_GltI_DEBP"/>
    <property type="match status" value="1"/>
</dbReference>
<sequence>MKRFLIGALVAGSLFVTGAIAESVPNTLGKIKAAKVINVAYAADSLPFSFVGPDKAPAGYSIDLCKRVIARIGQVVGNADLKVQWIAGSTAERLQMVRSGKADLDCANTTQTLGRLANVDFSSLIFIDAGGVMIRADSSFNSMADLAGKKIAVLKDTTTEARLNAIVQKHLVNTRVVKVGDANEALAMLESGGVDAYAGDKIKLVGLAAQAKDPAKFVLLAEEISFEPYAMALPRGDAALRLEVNRALTQVYLSDDIETIFGRWLGVLGRPTGLLSAMYLLYSIPE</sequence>
<feature type="chain" id="PRO_5038477773" evidence="4">
    <location>
        <begin position="22"/>
        <end position="286"/>
    </location>
</feature>
<reference evidence="6" key="1">
    <citation type="submission" date="2020-10" db="EMBL/GenBank/DDBJ databases">
        <title>Connecting structure to function with the recovery of over 1000 high-quality activated sludge metagenome-assembled genomes encoding full-length rRNA genes using long-read sequencing.</title>
        <authorList>
            <person name="Singleton C.M."/>
            <person name="Petriglieri F."/>
            <person name="Kristensen J.M."/>
            <person name="Kirkegaard R.H."/>
            <person name="Michaelsen T.Y."/>
            <person name="Andersen M.H."/>
            <person name="Karst S.M."/>
            <person name="Dueholm M.S."/>
            <person name="Nielsen P.H."/>
            <person name="Albertsen M."/>
        </authorList>
    </citation>
    <scope>NUCLEOTIDE SEQUENCE</scope>
    <source>
        <strain evidence="6">OdNE_18-Q3-R46-58_BAT3C.305</strain>
    </source>
</reference>
<dbReference type="InterPro" id="IPR001638">
    <property type="entry name" value="Solute-binding_3/MltF_N"/>
</dbReference>
<dbReference type="Proteomes" id="UP000808146">
    <property type="component" value="Unassembled WGS sequence"/>
</dbReference>
<evidence type="ECO:0000259" key="5">
    <source>
        <dbReference type="SMART" id="SM00062"/>
    </source>
</evidence>
<keyword evidence="3 4" id="KW-0732">Signal</keyword>
<evidence type="ECO:0000313" key="6">
    <source>
        <dbReference type="EMBL" id="MBK8892156.1"/>
    </source>
</evidence>
<proteinExistence type="inferred from homology"/>
<dbReference type="AlphaFoldDB" id="A0A9D7LQX7"/>
<dbReference type="GO" id="GO:0005576">
    <property type="term" value="C:extracellular region"/>
    <property type="evidence" value="ECO:0007669"/>
    <property type="project" value="TreeGrafter"/>
</dbReference>
<name>A0A9D7LQX7_9RHOO</name>
<comment type="similarity">
    <text evidence="1">Belongs to the bacterial solute-binding protein 3 family.</text>
</comment>
<dbReference type="GO" id="GO:0030288">
    <property type="term" value="C:outer membrane-bounded periplasmic space"/>
    <property type="evidence" value="ECO:0007669"/>
    <property type="project" value="TreeGrafter"/>
</dbReference>
<dbReference type="Pfam" id="PF00497">
    <property type="entry name" value="SBP_bac_3"/>
    <property type="match status" value="1"/>
</dbReference>
<evidence type="ECO:0000313" key="7">
    <source>
        <dbReference type="Proteomes" id="UP000808146"/>
    </source>
</evidence>
<dbReference type="EMBL" id="JADKBR010000023">
    <property type="protein sequence ID" value="MBK8892156.1"/>
    <property type="molecule type" value="Genomic_DNA"/>
</dbReference>
<gene>
    <name evidence="6" type="ORF">IPN75_18185</name>
</gene>
<evidence type="ECO:0000256" key="3">
    <source>
        <dbReference type="ARBA" id="ARBA00022729"/>
    </source>
</evidence>